<evidence type="ECO:0000256" key="1">
    <source>
        <dbReference type="SAM" id="Phobius"/>
    </source>
</evidence>
<dbReference type="OrthoDB" id="5495515at2"/>
<feature type="transmembrane region" description="Helical" evidence="1">
    <location>
        <begin position="99"/>
        <end position="123"/>
    </location>
</feature>
<dbReference type="Proteomes" id="UP000055590">
    <property type="component" value="Chromosome"/>
</dbReference>
<feature type="transmembrane region" description="Helical" evidence="1">
    <location>
        <begin position="308"/>
        <end position="325"/>
    </location>
</feature>
<feature type="transmembrane region" description="Helical" evidence="1">
    <location>
        <begin position="195"/>
        <end position="221"/>
    </location>
</feature>
<reference evidence="2 3" key="1">
    <citation type="submission" date="2015-08" db="EMBL/GenBank/DDBJ databases">
        <authorList>
            <person name="Babu N.S."/>
            <person name="Beckwith C.J."/>
            <person name="Beseler K.G."/>
            <person name="Brison A."/>
            <person name="Carone J.V."/>
            <person name="Caskin T.P."/>
            <person name="Diamond M."/>
            <person name="Durham M.E."/>
            <person name="Foxe J.M."/>
            <person name="Go M."/>
            <person name="Henderson B.A."/>
            <person name="Jones I.B."/>
            <person name="McGettigan J.A."/>
            <person name="Micheletti S.J."/>
            <person name="Nasrallah M.E."/>
            <person name="Ortiz D."/>
            <person name="Piller C.R."/>
            <person name="Privatt S.R."/>
            <person name="Schneider S.L."/>
            <person name="Sharp S."/>
            <person name="Smith T.C."/>
            <person name="Stanton J.D."/>
            <person name="Ullery H.E."/>
            <person name="Wilson R.J."/>
            <person name="Serrano M.G."/>
            <person name="Buck G."/>
            <person name="Lee V."/>
            <person name="Wang Y."/>
            <person name="Carvalho R."/>
            <person name="Voegtly L."/>
            <person name="Shi R."/>
            <person name="Duckworth R."/>
            <person name="Johnson A."/>
            <person name="Loviza R."/>
            <person name="Walstead R."/>
            <person name="Shah Z."/>
            <person name="Kiflezghi M."/>
            <person name="Wade K."/>
            <person name="Ball S.L."/>
            <person name="Bradley K.W."/>
            <person name="Asai D.J."/>
            <person name="Bowman C.A."/>
            <person name="Russell D.A."/>
            <person name="Pope W.H."/>
            <person name="Jacobs-Sera D."/>
            <person name="Hendrix R.W."/>
            <person name="Hatfull G.F."/>
        </authorList>
    </citation>
    <scope>NUCLEOTIDE SEQUENCE [LARGE SCALE GENOMIC DNA]</scope>
    <source>
        <strain evidence="2 3">DSM 27710</strain>
    </source>
</reference>
<feature type="transmembrane region" description="Helical" evidence="1">
    <location>
        <begin position="255"/>
        <end position="272"/>
    </location>
</feature>
<evidence type="ECO:0000313" key="3">
    <source>
        <dbReference type="Proteomes" id="UP000055590"/>
    </source>
</evidence>
<keyword evidence="1" id="KW-0472">Membrane</keyword>
<gene>
    <name evidence="2" type="ORF">AKJ08_1831</name>
</gene>
<keyword evidence="1" id="KW-1133">Transmembrane helix</keyword>
<dbReference type="Gene3D" id="1.20.1530.20">
    <property type="match status" value="1"/>
</dbReference>
<dbReference type="STRING" id="1391653.AKJ08_1831"/>
<feature type="transmembrane region" description="Helical" evidence="1">
    <location>
        <begin position="69"/>
        <end position="87"/>
    </location>
</feature>
<accession>A0A0K1PE86</accession>
<proteinExistence type="predicted"/>
<feature type="transmembrane region" description="Helical" evidence="1">
    <location>
        <begin position="6"/>
        <end position="24"/>
    </location>
</feature>
<keyword evidence="3" id="KW-1185">Reference proteome</keyword>
<sequence>MVIKTILGLIALLALAYLGGHPRMRRLEERLRISQVVTAGFPFIALGVVANLPSVGILTDTVLAELSPMLRFGLGWIGFSVGFRFEARRFDDLPRGTAGAVALATATPFATVVAAASLLLLVASDWSEATFRDPIFLRDALILGTAGAMTARTAARFAGSERSSGSLFRIIQIEQLAGIVGLAFITAYFRPHGQAVAWVLPGTAWLFITIGLGASIGILAYMILRRPASGPESVVLLLGSVAFAAGLASALHLSPLVVCFVAGVFLANFPGAYKERLGRALEGLERSIYLLFLVIVGAIWNLDDWRGWVLLVVFVVARLLGKWLGARFTDRYTDYDVQLGDNWVATRAPMGQLSIAIVVSAQLLFPYGTIPIIDTAVIGGAIVTEILVQIFTRGAAKAAPAAPAPIELTIAEPGAIESAAAPGEVA</sequence>
<evidence type="ECO:0000313" key="2">
    <source>
        <dbReference type="EMBL" id="AKU91444.1"/>
    </source>
</evidence>
<keyword evidence="1" id="KW-0812">Transmembrane</keyword>
<dbReference type="AlphaFoldDB" id="A0A0K1PE86"/>
<feature type="transmembrane region" description="Helical" evidence="1">
    <location>
        <begin position="167"/>
        <end position="189"/>
    </location>
</feature>
<feature type="transmembrane region" description="Helical" evidence="1">
    <location>
        <begin position="36"/>
        <end position="57"/>
    </location>
</feature>
<protein>
    <submittedName>
        <fullName evidence="2">Na(+)/H(+) antiporter</fullName>
    </submittedName>
</protein>
<name>A0A0K1PE86_9BACT</name>
<feature type="transmembrane region" description="Helical" evidence="1">
    <location>
        <begin position="284"/>
        <end position="302"/>
    </location>
</feature>
<dbReference type="EMBL" id="CP012332">
    <property type="protein sequence ID" value="AKU91444.1"/>
    <property type="molecule type" value="Genomic_DNA"/>
</dbReference>
<dbReference type="InterPro" id="IPR038770">
    <property type="entry name" value="Na+/solute_symporter_sf"/>
</dbReference>
<dbReference type="RefSeq" id="WP_050725752.1">
    <property type="nucleotide sequence ID" value="NZ_CP012332.1"/>
</dbReference>
<organism evidence="2 3">
    <name type="scientific">Vulgatibacter incomptus</name>
    <dbReference type="NCBI Taxonomy" id="1391653"/>
    <lineage>
        <taxon>Bacteria</taxon>
        <taxon>Pseudomonadati</taxon>
        <taxon>Myxococcota</taxon>
        <taxon>Myxococcia</taxon>
        <taxon>Myxococcales</taxon>
        <taxon>Cystobacterineae</taxon>
        <taxon>Vulgatibacteraceae</taxon>
        <taxon>Vulgatibacter</taxon>
    </lineage>
</organism>
<dbReference type="KEGG" id="vin:AKJ08_1831"/>